<accession>A0A8R7VCP5</accession>
<keyword evidence="2" id="KW-1185">Reference proteome</keyword>
<reference evidence="1" key="3">
    <citation type="submission" date="2022-06" db="UniProtKB">
        <authorList>
            <consortium name="EnsemblPlants"/>
        </authorList>
    </citation>
    <scope>IDENTIFICATION</scope>
</reference>
<proteinExistence type="predicted"/>
<dbReference type="Gramene" id="TuG1812G0700005128.01.T01">
    <property type="protein sequence ID" value="TuG1812G0700005128.01.T01"/>
    <property type="gene ID" value="TuG1812G0700005128.01"/>
</dbReference>
<dbReference type="EnsemblPlants" id="TuG1812G0700005128.01.T01">
    <property type="protein sequence ID" value="TuG1812G0700005128.01.T01"/>
    <property type="gene ID" value="TuG1812G0700005128.01"/>
</dbReference>
<reference evidence="2" key="1">
    <citation type="journal article" date="2013" name="Nature">
        <title>Draft genome of the wheat A-genome progenitor Triticum urartu.</title>
        <authorList>
            <person name="Ling H.Q."/>
            <person name="Zhao S."/>
            <person name="Liu D."/>
            <person name="Wang J."/>
            <person name="Sun H."/>
            <person name="Zhang C."/>
            <person name="Fan H."/>
            <person name="Li D."/>
            <person name="Dong L."/>
            <person name="Tao Y."/>
            <person name="Gao C."/>
            <person name="Wu H."/>
            <person name="Li Y."/>
            <person name="Cui Y."/>
            <person name="Guo X."/>
            <person name="Zheng S."/>
            <person name="Wang B."/>
            <person name="Yu K."/>
            <person name="Liang Q."/>
            <person name="Yang W."/>
            <person name="Lou X."/>
            <person name="Chen J."/>
            <person name="Feng M."/>
            <person name="Jian J."/>
            <person name="Zhang X."/>
            <person name="Luo G."/>
            <person name="Jiang Y."/>
            <person name="Liu J."/>
            <person name="Wang Z."/>
            <person name="Sha Y."/>
            <person name="Zhang B."/>
            <person name="Wu H."/>
            <person name="Tang D."/>
            <person name="Shen Q."/>
            <person name="Xue P."/>
            <person name="Zou S."/>
            <person name="Wang X."/>
            <person name="Liu X."/>
            <person name="Wang F."/>
            <person name="Yang Y."/>
            <person name="An X."/>
            <person name="Dong Z."/>
            <person name="Zhang K."/>
            <person name="Zhang X."/>
            <person name="Luo M.C."/>
            <person name="Dvorak J."/>
            <person name="Tong Y."/>
            <person name="Wang J."/>
            <person name="Yang H."/>
            <person name="Li Z."/>
            <person name="Wang D."/>
            <person name="Zhang A."/>
            <person name="Wang J."/>
        </authorList>
    </citation>
    <scope>NUCLEOTIDE SEQUENCE</scope>
    <source>
        <strain evidence="2">cv. G1812</strain>
    </source>
</reference>
<name>A0A8R7VCP5_TRIUA</name>
<sequence length="113" mass="12997">MAASMICMFCCKFISGKKMLVVTSYYSFRKLNMQVHICKKKIASSTASTVSFRKPRCLVHMIMGSARCSTYWHTKASLDSCYSWMMPLWSDLELWTPSLKLETCSLCLDFVMC</sequence>
<reference evidence="1" key="2">
    <citation type="submission" date="2018-03" db="EMBL/GenBank/DDBJ databases">
        <title>The Triticum urartu genome reveals the dynamic nature of wheat genome evolution.</title>
        <authorList>
            <person name="Ling H."/>
            <person name="Ma B."/>
            <person name="Shi X."/>
            <person name="Liu H."/>
            <person name="Dong L."/>
            <person name="Sun H."/>
            <person name="Cao Y."/>
            <person name="Gao Q."/>
            <person name="Zheng S."/>
            <person name="Li Y."/>
            <person name="Yu Y."/>
            <person name="Du H."/>
            <person name="Qi M."/>
            <person name="Li Y."/>
            <person name="Yu H."/>
            <person name="Cui Y."/>
            <person name="Wang N."/>
            <person name="Chen C."/>
            <person name="Wu H."/>
            <person name="Zhao Y."/>
            <person name="Zhang J."/>
            <person name="Li Y."/>
            <person name="Zhou W."/>
            <person name="Zhang B."/>
            <person name="Hu W."/>
            <person name="Eijk M."/>
            <person name="Tang J."/>
            <person name="Witsenboer H."/>
            <person name="Zhao S."/>
            <person name="Li Z."/>
            <person name="Zhang A."/>
            <person name="Wang D."/>
            <person name="Liang C."/>
        </authorList>
    </citation>
    <scope>NUCLEOTIDE SEQUENCE [LARGE SCALE GENOMIC DNA]</scope>
    <source>
        <strain evidence="1">cv. G1812</strain>
    </source>
</reference>
<evidence type="ECO:0000313" key="2">
    <source>
        <dbReference type="Proteomes" id="UP000015106"/>
    </source>
</evidence>
<protein>
    <submittedName>
        <fullName evidence="1">Uncharacterized protein</fullName>
    </submittedName>
</protein>
<organism evidence="1 2">
    <name type="scientific">Triticum urartu</name>
    <name type="common">Red wild einkorn</name>
    <name type="synonym">Crithodium urartu</name>
    <dbReference type="NCBI Taxonomy" id="4572"/>
    <lineage>
        <taxon>Eukaryota</taxon>
        <taxon>Viridiplantae</taxon>
        <taxon>Streptophyta</taxon>
        <taxon>Embryophyta</taxon>
        <taxon>Tracheophyta</taxon>
        <taxon>Spermatophyta</taxon>
        <taxon>Magnoliopsida</taxon>
        <taxon>Liliopsida</taxon>
        <taxon>Poales</taxon>
        <taxon>Poaceae</taxon>
        <taxon>BOP clade</taxon>
        <taxon>Pooideae</taxon>
        <taxon>Triticodae</taxon>
        <taxon>Triticeae</taxon>
        <taxon>Triticinae</taxon>
        <taxon>Triticum</taxon>
    </lineage>
</organism>
<dbReference type="AlphaFoldDB" id="A0A8R7VCP5"/>
<evidence type="ECO:0000313" key="1">
    <source>
        <dbReference type="EnsemblPlants" id="TuG1812G0700005128.01.T01"/>
    </source>
</evidence>
<dbReference type="Proteomes" id="UP000015106">
    <property type="component" value="Chromosome 7"/>
</dbReference>